<proteinExistence type="inferred from homology"/>
<dbReference type="PROSITE" id="PS50801">
    <property type="entry name" value="STAS"/>
    <property type="match status" value="1"/>
</dbReference>
<dbReference type="Pfam" id="PF01740">
    <property type="entry name" value="STAS"/>
    <property type="match status" value="1"/>
</dbReference>
<comment type="caution">
    <text evidence="4">The sequence shown here is derived from an EMBL/GenBank/DDBJ whole genome shotgun (WGS) entry which is preliminary data.</text>
</comment>
<dbReference type="InterPro" id="IPR002645">
    <property type="entry name" value="STAS_dom"/>
</dbReference>
<dbReference type="GO" id="GO:0043856">
    <property type="term" value="F:anti-sigma factor antagonist activity"/>
    <property type="evidence" value="ECO:0007669"/>
    <property type="project" value="InterPro"/>
</dbReference>
<dbReference type="SUPFAM" id="SSF52091">
    <property type="entry name" value="SpoIIaa-like"/>
    <property type="match status" value="1"/>
</dbReference>
<evidence type="ECO:0000256" key="1">
    <source>
        <dbReference type="ARBA" id="ARBA00009013"/>
    </source>
</evidence>
<accession>A0A3D9SN45</accession>
<dbReference type="PANTHER" id="PTHR33495:SF2">
    <property type="entry name" value="ANTI-SIGMA FACTOR ANTAGONIST TM_1081-RELATED"/>
    <property type="match status" value="1"/>
</dbReference>
<evidence type="ECO:0000313" key="4">
    <source>
        <dbReference type="EMBL" id="REE97339.1"/>
    </source>
</evidence>
<dbReference type="InterPro" id="IPR003658">
    <property type="entry name" value="Anti-sigma_ant"/>
</dbReference>
<dbReference type="NCBIfam" id="TIGR00377">
    <property type="entry name" value="ant_ant_sig"/>
    <property type="match status" value="1"/>
</dbReference>
<evidence type="ECO:0000256" key="2">
    <source>
        <dbReference type="RuleBase" id="RU003749"/>
    </source>
</evidence>
<gene>
    <name evidence="4" type="ORF">DFJ69_2806</name>
</gene>
<protein>
    <recommendedName>
        <fullName evidence="2">Anti-sigma factor antagonist</fullName>
    </recommendedName>
</protein>
<comment type="similarity">
    <text evidence="1 2">Belongs to the anti-sigma-factor antagonist family.</text>
</comment>
<reference evidence="4 5" key="1">
    <citation type="submission" date="2018-08" db="EMBL/GenBank/DDBJ databases">
        <title>Sequencing the genomes of 1000 actinobacteria strains.</title>
        <authorList>
            <person name="Klenk H.-P."/>
        </authorList>
    </citation>
    <scope>NUCLEOTIDE SEQUENCE [LARGE SCALE GENOMIC DNA]</scope>
    <source>
        <strain evidence="4 5">DSM 43927</strain>
    </source>
</reference>
<feature type="domain" description="STAS" evidence="3">
    <location>
        <begin position="28"/>
        <end position="137"/>
    </location>
</feature>
<evidence type="ECO:0000259" key="3">
    <source>
        <dbReference type="PROSITE" id="PS50801"/>
    </source>
</evidence>
<dbReference type="CDD" id="cd07043">
    <property type="entry name" value="STAS_anti-anti-sigma_factors"/>
    <property type="match status" value="1"/>
</dbReference>
<dbReference type="InterPro" id="IPR036513">
    <property type="entry name" value="STAS_dom_sf"/>
</dbReference>
<dbReference type="AlphaFoldDB" id="A0A3D9SN45"/>
<dbReference type="EMBL" id="QTTT01000001">
    <property type="protein sequence ID" value="REE97339.1"/>
    <property type="molecule type" value="Genomic_DNA"/>
</dbReference>
<dbReference type="PANTHER" id="PTHR33495">
    <property type="entry name" value="ANTI-SIGMA FACTOR ANTAGONIST TM_1081-RELATED-RELATED"/>
    <property type="match status" value="1"/>
</dbReference>
<dbReference type="Proteomes" id="UP000256661">
    <property type="component" value="Unassembled WGS sequence"/>
</dbReference>
<keyword evidence="5" id="KW-1185">Reference proteome</keyword>
<organism evidence="4 5">
    <name type="scientific">Thermomonospora umbrina</name>
    <dbReference type="NCBI Taxonomy" id="111806"/>
    <lineage>
        <taxon>Bacteria</taxon>
        <taxon>Bacillati</taxon>
        <taxon>Actinomycetota</taxon>
        <taxon>Actinomycetes</taxon>
        <taxon>Streptosporangiales</taxon>
        <taxon>Thermomonosporaceae</taxon>
        <taxon>Thermomonospora</taxon>
    </lineage>
</organism>
<sequence>MTVGLALAAAPSTVTTALSTPGRGPAEVSMPAPRRPGRTVVALHGNLDIAAAPALREHLIGTLRHSARIMVVDLSEVAFCDTAGLAVLLGTQRRAQRLGVTLSLAAPRPQVAKLLRVTGLERNFTVHAGLYPVVQARTGLAA</sequence>
<evidence type="ECO:0000313" key="5">
    <source>
        <dbReference type="Proteomes" id="UP000256661"/>
    </source>
</evidence>
<dbReference type="RefSeq" id="WP_245974350.1">
    <property type="nucleotide sequence ID" value="NZ_QTTT01000001.1"/>
</dbReference>
<name>A0A3D9SN45_9ACTN</name>
<dbReference type="Gene3D" id="3.30.750.24">
    <property type="entry name" value="STAS domain"/>
    <property type="match status" value="1"/>
</dbReference>